<sequence>MFEALFIAGFGGGFVRGLMGFVKHQYAYKDVKFNLPYFVSMLLISGSIGVLSALAVQELGLEQLGMPSVSPAVAFVIGYAGGDFIENAARIILKKSEVK</sequence>
<comment type="caution">
    <text evidence="2">The sequence shown here is derived from an EMBL/GenBank/DDBJ whole genome shotgun (WGS) entry which is preliminary data.</text>
</comment>
<feature type="transmembrane region" description="Helical" evidence="1">
    <location>
        <begin position="36"/>
        <end position="56"/>
    </location>
</feature>
<dbReference type="EMBL" id="MHTW01000027">
    <property type="protein sequence ID" value="OHA66699.1"/>
    <property type="molecule type" value="Genomic_DNA"/>
</dbReference>
<protein>
    <submittedName>
        <fullName evidence="2">Uncharacterized protein</fullName>
    </submittedName>
</protein>
<organism evidence="2 3">
    <name type="scientific">Candidatus Wildermuthbacteria bacterium RIFCSPHIGHO2_02_FULL_47_12</name>
    <dbReference type="NCBI Taxonomy" id="1802451"/>
    <lineage>
        <taxon>Bacteria</taxon>
        <taxon>Candidatus Wildermuthiibacteriota</taxon>
    </lineage>
</organism>
<proteinExistence type="predicted"/>
<dbReference type="Proteomes" id="UP000176901">
    <property type="component" value="Unassembled WGS sequence"/>
</dbReference>
<keyword evidence="1" id="KW-0472">Membrane</keyword>
<keyword evidence="1" id="KW-0812">Transmembrane</keyword>
<evidence type="ECO:0000256" key="1">
    <source>
        <dbReference type="SAM" id="Phobius"/>
    </source>
</evidence>
<dbReference type="AlphaFoldDB" id="A0A1G2R2S4"/>
<evidence type="ECO:0000313" key="3">
    <source>
        <dbReference type="Proteomes" id="UP000176901"/>
    </source>
</evidence>
<dbReference type="STRING" id="1802451.A3C82_00545"/>
<accession>A0A1G2R2S4</accession>
<gene>
    <name evidence="2" type="ORF">A3C82_00545</name>
</gene>
<keyword evidence="1" id="KW-1133">Transmembrane helix</keyword>
<evidence type="ECO:0000313" key="2">
    <source>
        <dbReference type="EMBL" id="OHA66699.1"/>
    </source>
</evidence>
<reference evidence="2 3" key="1">
    <citation type="journal article" date="2016" name="Nat. Commun.">
        <title>Thousands of microbial genomes shed light on interconnected biogeochemical processes in an aquifer system.</title>
        <authorList>
            <person name="Anantharaman K."/>
            <person name="Brown C.T."/>
            <person name="Hug L.A."/>
            <person name="Sharon I."/>
            <person name="Castelle C.J."/>
            <person name="Probst A.J."/>
            <person name="Thomas B.C."/>
            <person name="Singh A."/>
            <person name="Wilkins M.J."/>
            <person name="Karaoz U."/>
            <person name="Brodie E.L."/>
            <person name="Williams K.H."/>
            <person name="Hubbard S.S."/>
            <person name="Banfield J.F."/>
        </authorList>
    </citation>
    <scope>NUCLEOTIDE SEQUENCE [LARGE SCALE GENOMIC DNA]</scope>
</reference>
<name>A0A1G2R2S4_9BACT</name>